<keyword evidence="1" id="KW-0812">Transmembrane</keyword>
<reference evidence="3" key="1">
    <citation type="submission" date="2016-10" db="EMBL/GenBank/DDBJ databases">
        <authorList>
            <person name="Varghese N."/>
            <person name="Submissions S."/>
        </authorList>
    </citation>
    <scope>NUCLEOTIDE SEQUENCE [LARGE SCALE GENOMIC DNA]</scope>
    <source>
        <strain evidence="3">DSM 20524</strain>
    </source>
</reference>
<keyword evidence="1" id="KW-0472">Membrane</keyword>
<protein>
    <recommendedName>
        <fullName evidence="4">Alkaline shock response membrane anchor protein AmaP</fullName>
    </recommendedName>
</protein>
<name>A0A1H9RA41_9CORY</name>
<keyword evidence="1" id="KW-1133">Transmembrane helix</keyword>
<evidence type="ECO:0008006" key="4">
    <source>
        <dbReference type="Google" id="ProtNLM"/>
    </source>
</evidence>
<accession>A0A1H9RA41</accession>
<dbReference type="STRING" id="1121357.SAMN05661109_00804"/>
<gene>
    <name evidence="2" type="ORF">SAMN05661109_00804</name>
</gene>
<dbReference type="EMBL" id="FOGQ01000002">
    <property type="protein sequence ID" value="SER68783.1"/>
    <property type="molecule type" value="Genomic_DNA"/>
</dbReference>
<organism evidence="2 3">
    <name type="scientific">Corynebacterium cystitidis DSM 20524</name>
    <dbReference type="NCBI Taxonomy" id="1121357"/>
    <lineage>
        <taxon>Bacteria</taxon>
        <taxon>Bacillati</taxon>
        <taxon>Actinomycetota</taxon>
        <taxon>Actinomycetes</taxon>
        <taxon>Mycobacteriales</taxon>
        <taxon>Corynebacteriaceae</taxon>
        <taxon>Corynebacterium</taxon>
    </lineage>
</organism>
<dbReference type="Proteomes" id="UP000198929">
    <property type="component" value="Unassembled WGS sequence"/>
</dbReference>
<evidence type="ECO:0000313" key="2">
    <source>
        <dbReference type="EMBL" id="SER68783.1"/>
    </source>
</evidence>
<feature type="transmembrane region" description="Helical" evidence="1">
    <location>
        <begin position="21"/>
        <end position="42"/>
    </location>
</feature>
<dbReference type="RefSeq" id="WP_231910009.1">
    <property type="nucleotide sequence ID" value="NZ_CP047199.1"/>
</dbReference>
<sequence>MSTPGFGAEPRPHPIARILTILLAIVLLTVAGVAIRDAWYLFDGAHPSDGWIATALNFLSEATVTAGGVIVGVLVAVLGLWLIISALRPRPHTHLKVRSHASIWMRPVDIARKSTAVVRHEFGADDISSRADRKKLTVNVAHDNADEEFISSVRKALETELNVLESTPKISVHTLPTNSREVQ</sequence>
<proteinExistence type="predicted"/>
<evidence type="ECO:0000313" key="3">
    <source>
        <dbReference type="Proteomes" id="UP000198929"/>
    </source>
</evidence>
<keyword evidence="3" id="KW-1185">Reference proteome</keyword>
<dbReference type="AlphaFoldDB" id="A0A1H9RA41"/>
<evidence type="ECO:0000256" key="1">
    <source>
        <dbReference type="SAM" id="Phobius"/>
    </source>
</evidence>
<feature type="transmembrane region" description="Helical" evidence="1">
    <location>
        <begin position="62"/>
        <end position="84"/>
    </location>
</feature>